<dbReference type="EnsemblMetazoa" id="G17738.1">
    <property type="protein sequence ID" value="G17738.1:cds"/>
    <property type="gene ID" value="G17738"/>
</dbReference>
<dbReference type="SUPFAM" id="SSF52540">
    <property type="entry name" value="P-loop containing nucleoside triphosphate hydrolases"/>
    <property type="match status" value="1"/>
</dbReference>
<dbReference type="AlphaFoldDB" id="A0A8W8J7T6"/>
<accession>A0A8W8J7T6</accession>
<name>A0A8W8J7T6_MAGGI</name>
<dbReference type="InterPro" id="IPR027417">
    <property type="entry name" value="P-loop_NTPase"/>
</dbReference>
<dbReference type="Gene3D" id="3.40.50.300">
    <property type="entry name" value="P-loop containing nucleotide triphosphate hydrolases"/>
    <property type="match status" value="1"/>
</dbReference>
<proteinExistence type="predicted"/>
<evidence type="ECO:0000313" key="2">
    <source>
        <dbReference type="Proteomes" id="UP000005408"/>
    </source>
</evidence>
<protein>
    <submittedName>
        <fullName evidence="1">Uncharacterized protein</fullName>
    </submittedName>
</protein>
<sequence>MASSEDDPSTSLDSMFSDKSYKACYELYKDAEEALEESDLDMLEKLTLQYHVMKDTPVSLTEVLHRRMEALKEGNRELRVYIAGEVAVGKTTFMNLLMGDSYLPTDHGSCTNVLCEVHNNPSR</sequence>
<evidence type="ECO:0000313" key="1">
    <source>
        <dbReference type="EnsemblMetazoa" id="G17738.1:cds"/>
    </source>
</evidence>
<dbReference type="Proteomes" id="UP000005408">
    <property type="component" value="Unassembled WGS sequence"/>
</dbReference>
<keyword evidence="2" id="KW-1185">Reference proteome</keyword>
<reference evidence="1" key="1">
    <citation type="submission" date="2022-08" db="UniProtKB">
        <authorList>
            <consortium name="EnsemblMetazoa"/>
        </authorList>
    </citation>
    <scope>IDENTIFICATION</scope>
    <source>
        <strain evidence="1">05x7-T-G4-1.051#20</strain>
    </source>
</reference>
<organism evidence="1 2">
    <name type="scientific">Magallana gigas</name>
    <name type="common">Pacific oyster</name>
    <name type="synonym">Crassostrea gigas</name>
    <dbReference type="NCBI Taxonomy" id="29159"/>
    <lineage>
        <taxon>Eukaryota</taxon>
        <taxon>Metazoa</taxon>
        <taxon>Spiralia</taxon>
        <taxon>Lophotrochozoa</taxon>
        <taxon>Mollusca</taxon>
        <taxon>Bivalvia</taxon>
        <taxon>Autobranchia</taxon>
        <taxon>Pteriomorphia</taxon>
        <taxon>Ostreida</taxon>
        <taxon>Ostreoidea</taxon>
        <taxon>Ostreidae</taxon>
        <taxon>Magallana</taxon>
    </lineage>
</organism>